<dbReference type="Pfam" id="PF02277">
    <property type="entry name" value="DBI_PRT"/>
    <property type="match status" value="1"/>
</dbReference>
<dbReference type="InterPro" id="IPR036087">
    <property type="entry name" value="Nict_dMeBzImd_PRibTrfase_sf"/>
</dbReference>
<dbReference type="PANTHER" id="PTHR43463">
    <property type="entry name" value="NICOTINATE-NUCLEOTIDE--DIMETHYLBENZIMIDAZOLE PHOSPHORIBOSYLTRANSFERASE"/>
    <property type="match status" value="1"/>
</dbReference>
<evidence type="ECO:0000313" key="11">
    <source>
        <dbReference type="Proteomes" id="UP000016521"/>
    </source>
</evidence>
<evidence type="ECO:0000256" key="3">
    <source>
        <dbReference type="ARBA" id="ARBA00011991"/>
    </source>
</evidence>
<evidence type="ECO:0000256" key="5">
    <source>
        <dbReference type="ARBA" id="ARBA00022573"/>
    </source>
</evidence>
<evidence type="ECO:0000256" key="4">
    <source>
        <dbReference type="ARBA" id="ARBA00015486"/>
    </source>
</evidence>
<dbReference type="InterPro" id="IPR003200">
    <property type="entry name" value="Nict_dMeBzImd_PRibTrfase"/>
</dbReference>
<evidence type="ECO:0000256" key="6">
    <source>
        <dbReference type="ARBA" id="ARBA00022676"/>
    </source>
</evidence>
<proteinExistence type="inferred from homology"/>
<comment type="similarity">
    <text evidence="2">Belongs to the CobT family.</text>
</comment>
<evidence type="ECO:0000256" key="1">
    <source>
        <dbReference type="ARBA" id="ARBA00005049"/>
    </source>
</evidence>
<keyword evidence="7" id="KW-0808">Transferase</keyword>
<sequence>MVKPLDTRLNTLIQQRIDLKTKPLGALGKLEALAAQLVQIFSQRQTQLNIEQLAITRPAMFVFAGDHGIASHGVSIAPSEVTGQMVANFVQGGPRSTSFVGNLVGS</sequence>
<gene>
    <name evidence="10" type="ORF">PPIS_a2493</name>
</gene>
<evidence type="ECO:0000256" key="8">
    <source>
        <dbReference type="ARBA" id="ARBA00030686"/>
    </source>
</evidence>
<evidence type="ECO:0000256" key="7">
    <source>
        <dbReference type="ARBA" id="ARBA00022679"/>
    </source>
</evidence>
<evidence type="ECO:0000313" key="10">
    <source>
        <dbReference type="EMBL" id="ATD07451.1"/>
    </source>
</evidence>
<dbReference type="Gene3D" id="1.10.1610.10">
    <property type="match status" value="1"/>
</dbReference>
<protein>
    <recommendedName>
        <fullName evidence="4">Nicotinate-nucleotide--dimethylbenzimidazole phosphoribosyltransferase</fullName>
        <ecNumber evidence="3">2.4.2.21</ecNumber>
    </recommendedName>
    <alternativeName>
        <fullName evidence="8">N(1)-alpha-phosphoribosyltransferase</fullName>
    </alternativeName>
</protein>
<accession>A0ABN5CJE0</accession>
<reference evidence="10 11" key="1">
    <citation type="submission" date="2015-06" db="EMBL/GenBank/DDBJ databases">
        <authorList>
            <person name="Xie B.-B."/>
            <person name="Rong J.-C."/>
            <person name="Qin Q.-L."/>
            <person name="Zhang Y.-Z."/>
        </authorList>
    </citation>
    <scope>NUCLEOTIDE SEQUENCE [LARGE SCALE GENOMIC DNA]</scope>
    <source>
        <strain evidence="10 11">JCM 20779</strain>
    </source>
</reference>
<name>A0ABN5CJE0_PSEO7</name>
<keyword evidence="11" id="KW-1185">Reference proteome</keyword>
<evidence type="ECO:0000256" key="9">
    <source>
        <dbReference type="ARBA" id="ARBA00047340"/>
    </source>
</evidence>
<dbReference type="InterPro" id="IPR023195">
    <property type="entry name" value="Nict_dMeBzImd_PRibTrfase_N"/>
</dbReference>
<evidence type="ECO:0000256" key="2">
    <source>
        <dbReference type="ARBA" id="ARBA00007110"/>
    </source>
</evidence>
<keyword evidence="5" id="KW-0169">Cobalamin biosynthesis</keyword>
<keyword evidence="6" id="KW-0328">Glycosyltransferase</keyword>
<dbReference type="Proteomes" id="UP000016521">
    <property type="component" value="Chromosome I"/>
</dbReference>
<comment type="pathway">
    <text evidence="1">Nucleoside biosynthesis; alpha-ribazole biosynthesis; alpha-ribazole from 5,6-dimethylbenzimidazole: step 1/2.</text>
</comment>
<dbReference type="Gene3D" id="3.40.50.10210">
    <property type="match status" value="1"/>
</dbReference>
<dbReference type="SUPFAM" id="SSF52733">
    <property type="entry name" value="Nicotinate mononucleotide:5,6-dimethylbenzimidazole phosphoribosyltransferase (CobT)"/>
    <property type="match status" value="1"/>
</dbReference>
<organism evidence="10 11">
    <name type="scientific">Pseudoalteromonas piscicida</name>
    <dbReference type="NCBI Taxonomy" id="43662"/>
    <lineage>
        <taxon>Bacteria</taxon>
        <taxon>Pseudomonadati</taxon>
        <taxon>Pseudomonadota</taxon>
        <taxon>Gammaproteobacteria</taxon>
        <taxon>Alteromonadales</taxon>
        <taxon>Pseudoalteromonadaceae</taxon>
        <taxon>Pseudoalteromonas</taxon>
    </lineage>
</organism>
<comment type="catalytic activity">
    <reaction evidence="9">
        <text>5,6-dimethylbenzimidazole + nicotinate beta-D-ribonucleotide = alpha-ribazole 5'-phosphate + nicotinate + H(+)</text>
        <dbReference type="Rhea" id="RHEA:11196"/>
        <dbReference type="ChEBI" id="CHEBI:15378"/>
        <dbReference type="ChEBI" id="CHEBI:15890"/>
        <dbReference type="ChEBI" id="CHEBI:32544"/>
        <dbReference type="ChEBI" id="CHEBI:57502"/>
        <dbReference type="ChEBI" id="CHEBI:57918"/>
        <dbReference type="EC" id="2.4.2.21"/>
    </reaction>
</comment>
<dbReference type="EC" id="2.4.2.21" evidence="3"/>
<dbReference type="EMBL" id="CP011924">
    <property type="protein sequence ID" value="ATD07451.1"/>
    <property type="molecule type" value="Genomic_DNA"/>
</dbReference>
<dbReference type="PANTHER" id="PTHR43463:SF1">
    <property type="entry name" value="NICOTINATE-NUCLEOTIDE--DIMETHYLBENZIMIDAZOLE PHOSPHORIBOSYLTRANSFERASE"/>
    <property type="match status" value="1"/>
</dbReference>